<evidence type="ECO:0000313" key="3">
    <source>
        <dbReference type="EMBL" id="TXK56493.1"/>
    </source>
</evidence>
<evidence type="ECO:0008006" key="6">
    <source>
        <dbReference type="Google" id="ProtNLM"/>
    </source>
</evidence>
<evidence type="ECO:0000313" key="5">
    <source>
        <dbReference type="Proteomes" id="UP000321317"/>
    </source>
</evidence>
<dbReference type="Proteomes" id="UP000321317">
    <property type="component" value="Unassembled WGS sequence"/>
</dbReference>
<organism evidence="2 4">
    <name type="scientific">Campylobacter helveticus</name>
    <dbReference type="NCBI Taxonomy" id="28898"/>
    <lineage>
        <taxon>Bacteria</taxon>
        <taxon>Pseudomonadati</taxon>
        <taxon>Campylobacterota</taxon>
        <taxon>Epsilonproteobacteria</taxon>
        <taxon>Campylobacterales</taxon>
        <taxon>Campylobacteraceae</taxon>
        <taxon>Campylobacter</taxon>
    </lineage>
</organism>
<dbReference type="EMBL" id="VRMA01000055">
    <property type="protein sequence ID" value="TXK56493.1"/>
    <property type="molecule type" value="Genomic_DNA"/>
</dbReference>
<dbReference type="RefSeq" id="WP_082199644.1">
    <property type="nucleotide sequence ID" value="NZ_CAUWMG010000024.1"/>
</dbReference>
<gene>
    <name evidence="2" type="ORF">FDW42_06995</name>
    <name evidence="3" type="ORF">FVD16_07285</name>
</gene>
<feature type="signal peptide" evidence="1">
    <location>
        <begin position="1"/>
        <end position="17"/>
    </location>
</feature>
<evidence type="ECO:0000256" key="1">
    <source>
        <dbReference type="SAM" id="SignalP"/>
    </source>
</evidence>
<accession>A0AAX2UHX0</accession>
<protein>
    <recommendedName>
        <fullName evidence="6">Lipoprotein</fullName>
    </recommendedName>
</protein>
<evidence type="ECO:0000313" key="2">
    <source>
        <dbReference type="EMBL" id="TNB56676.1"/>
    </source>
</evidence>
<dbReference type="PROSITE" id="PS51257">
    <property type="entry name" value="PROKAR_LIPOPROTEIN"/>
    <property type="match status" value="1"/>
</dbReference>
<sequence>MKYFFSLLCALFLCACAVKNESQKAQSMQVLITSSSFKINEVGFLKSENSTLSLELYKFAKPFFKLNIKKKICLNGVCYAKKEFNQKYLQNVYYDDFLRDILEAKPLFKAKNLTHNSCGFTQELHHKDSVIKYEVCEGKLHFKDEISGLKIIIRRF</sequence>
<dbReference type="GeneID" id="52036704"/>
<dbReference type="EMBL" id="VDBS01000052">
    <property type="protein sequence ID" value="TNB56676.1"/>
    <property type="molecule type" value="Genomic_DNA"/>
</dbReference>
<dbReference type="KEGG" id="chv:CHELV3228_0801"/>
<evidence type="ECO:0000313" key="4">
    <source>
        <dbReference type="Proteomes" id="UP000306813"/>
    </source>
</evidence>
<reference evidence="2 4" key="1">
    <citation type="submission" date="2019-05" db="EMBL/GenBank/DDBJ databases">
        <title>Draft genomes of eight strains of Campylobacter helveticus isolated from cats and a dog in New Zealand.</title>
        <authorList>
            <person name="Bojanic K."/>
            <person name="Midwinter A.C."/>
            <person name="Biggs P.J."/>
            <person name="Acke E."/>
            <person name="Cornelius A.J."/>
            <person name="Marshall J.C."/>
        </authorList>
    </citation>
    <scope>NUCLEOTIDE SEQUENCE [LARGE SCALE GENOMIC DNA]</scope>
    <source>
        <strain evidence="2 4">ACP123b</strain>
    </source>
</reference>
<keyword evidence="1" id="KW-0732">Signal</keyword>
<keyword evidence="5" id="KW-1185">Reference proteome</keyword>
<dbReference type="AlphaFoldDB" id="A0AAX2UHX0"/>
<proteinExistence type="predicted"/>
<name>A0AAX2UHX0_9BACT</name>
<dbReference type="Proteomes" id="UP000306813">
    <property type="component" value="Unassembled WGS sequence"/>
</dbReference>
<comment type="caution">
    <text evidence="2">The sequence shown here is derived from an EMBL/GenBank/DDBJ whole genome shotgun (WGS) entry which is preliminary data.</text>
</comment>
<reference evidence="3 5" key="2">
    <citation type="submission" date="2019-08" db="EMBL/GenBank/DDBJ databases">
        <title>Rapid identification of Enteric Bacteria from Whole Genome Sequences (WGS) using Average Nucleotide Identity (ANI).</title>
        <authorList>
            <person name="Lane C."/>
        </authorList>
    </citation>
    <scope>NUCLEOTIDE SEQUENCE [LARGE SCALE GENOMIC DNA]</scope>
    <source>
        <strain evidence="3 5">D4984</strain>
    </source>
</reference>
<feature type="chain" id="PRO_5043399286" description="Lipoprotein" evidence="1">
    <location>
        <begin position="18"/>
        <end position="156"/>
    </location>
</feature>